<name>A0A4C1X8I4_EUMVA</name>
<reference evidence="1 2" key="1">
    <citation type="journal article" date="2019" name="Commun. Biol.">
        <title>The bagworm genome reveals a unique fibroin gene that provides high tensile strength.</title>
        <authorList>
            <person name="Kono N."/>
            <person name="Nakamura H."/>
            <person name="Ohtoshi R."/>
            <person name="Tomita M."/>
            <person name="Numata K."/>
            <person name="Arakawa K."/>
        </authorList>
    </citation>
    <scope>NUCLEOTIDE SEQUENCE [LARGE SCALE GENOMIC DNA]</scope>
</reference>
<dbReference type="EMBL" id="BGZK01000755">
    <property type="protein sequence ID" value="GBP59202.1"/>
    <property type="molecule type" value="Genomic_DNA"/>
</dbReference>
<keyword evidence="2" id="KW-1185">Reference proteome</keyword>
<organism evidence="1 2">
    <name type="scientific">Eumeta variegata</name>
    <name type="common">Bagworm moth</name>
    <name type="synonym">Eumeta japonica</name>
    <dbReference type="NCBI Taxonomy" id="151549"/>
    <lineage>
        <taxon>Eukaryota</taxon>
        <taxon>Metazoa</taxon>
        <taxon>Ecdysozoa</taxon>
        <taxon>Arthropoda</taxon>
        <taxon>Hexapoda</taxon>
        <taxon>Insecta</taxon>
        <taxon>Pterygota</taxon>
        <taxon>Neoptera</taxon>
        <taxon>Endopterygota</taxon>
        <taxon>Lepidoptera</taxon>
        <taxon>Glossata</taxon>
        <taxon>Ditrysia</taxon>
        <taxon>Tineoidea</taxon>
        <taxon>Psychidae</taxon>
        <taxon>Oiketicinae</taxon>
        <taxon>Eumeta</taxon>
    </lineage>
</organism>
<accession>A0A4C1X8I4</accession>
<evidence type="ECO:0000313" key="2">
    <source>
        <dbReference type="Proteomes" id="UP000299102"/>
    </source>
</evidence>
<dbReference type="Proteomes" id="UP000299102">
    <property type="component" value="Unassembled WGS sequence"/>
</dbReference>
<proteinExistence type="predicted"/>
<evidence type="ECO:0000313" key="1">
    <source>
        <dbReference type="EMBL" id="GBP59202.1"/>
    </source>
</evidence>
<gene>
    <name evidence="1" type="ORF">EVAR_54637_1</name>
</gene>
<dbReference type="AlphaFoldDB" id="A0A4C1X8I4"/>
<sequence>MQRRVQGRVCECSELGATRGSRPPRRSAACRCGHQIQFFFLLLRAGVILIYRRRIRARPVVSPSASAVGPELARGASVRRASERQRHERTGRALCVANQGLDVGMQVEEQWRRRWAGAAEYGKVSAASGPRQAVWGTHTRLSKYVKSFK</sequence>
<protein>
    <submittedName>
        <fullName evidence="1">Uncharacterized protein</fullName>
    </submittedName>
</protein>
<comment type="caution">
    <text evidence="1">The sequence shown here is derived from an EMBL/GenBank/DDBJ whole genome shotgun (WGS) entry which is preliminary data.</text>
</comment>